<evidence type="ECO:0000313" key="8">
    <source>
        <dbReference type="EMBL" id="HIR13630.1"/>
    </source>
</evidence>
<evidence type="ECO:0000256" key="7">
    <source>
        <dbReference type="ARBA" id="ARBA00032386"/>
    </source>
</evidence>
<comment type="similarity">
    <text evidence="1">Belongs to the ROK (NagC/XylR) family.</text>
</comment>
<gene>
    <name evidence="8" type="ORF">IAB31_06875</name>
</gene>
<keyword evidence="5" id="KW-0418">Kinase</keyword>
<dbReference type="SUPFAM" id="SSF53067">
    <property type="entry name" value="Actin-like ATPase domain"/>
    <property type="match status" value="1"/>
</dbReference>
<evidence type="ECO:0000256" key="6">
    <source>
        <dbReference type="ARBA" id="ARBA00022840"/>
    </source>
</evidence>
<accession>A0A9D1AC32</accession>
<keyword evidence="3 8" id="KW-0808">Transferase</keyword>
<dbReference type="NCBIfam" id="TIGR00744">
    <property type="entry name" value="ROK_glcA_fam"/>
    <property type="match status" value="1"/>
</dbReference>
<dbReference type="GO" id="GO:0006096">
    <property type="term" value="P:glycolytic process"/>
    <property type="evidence" value="ECO:0007669"/>
    <property type="project" value="InterPro"/>
</dbReference>
<dbReference type="EMBL" id="DVGK01000078">
    <property type="protein sequence ID" value="HIR13630.1"/>
    <property type="molecule type" value="Genomic_DNA"/>
</dbReference>
<reference evidence="8" key="2">
    <citation type="journal article" date="2021" name="PeerJ">
        <title>Extensive microbial diversity within the chicken gut microbiome revealed by metagenomics and culture.</title>
        <authorList>
            <person name="Gilroy R."/>
            <person name="Ravi A."/>
            <person name="Getino M."/>
            <person name="Pursley I."/>
            <person name="Horton D.L."/>
            <person name="Alikhan N.F."/>
            <person name="Baker D."/>
            <person name="Gharbi K."/>
            <person name="Hall N."/>
            <person name="Watson M."/>
            <person name="Adriaenssens E.M."/>
            <person name="Foster-Nyarko E."/>
            <person name="Jarju S."/>
            <person name="Secka A."/>
            <person name="Antonio M."/>
            <person name="Oren A."/>
            <person name="Chaudhuri R.R."/>
            <person name="La Ragione R."/>
            <person name="Hildebrand F."/>
            <person name="Pallen M.J."/>
        </authorList>
    </citation>
    <scope>NUCLEOTIDE SEQUENCE</scope>
    <source>
        <strain evidence="8">ChiSjej4B22-8148</strain>
    </source>
</reference>
<protein>
    <recommendedName>
        <fullName evidence="2">Glucokinase</fullName>
    </recommendedName>
    <alternativeName>
        <fullName evidence="7">Glucose kinase</fullName>
    </alternativeName>
</protein>
<evidence type="ECO:0000256" key="5">
    <source>
        <dbReference type="ARBA" id="ARBA00022777"/>
    </source>
</evidence>
<dbReference type="AlphaFoldDB" id="A0A9D1AC32"/>
<dbReference type="Gene3D" id="3.30.420.40">
    <property type="match status" value="2"/>
</dbReference>
<evidence type="ECO:0000256" key="3">
    <source>
        <dbReference type="ARBA" id="ARBA00022679"/>
    </source>
</evidence>
<keyword evidence="6" id="KW-0067">ATP-binding</keyword>
<evidence type="ECO:0000256" key="4">
    <source>
        <dbReference type="ARBA" id="ARBA00022741"/>
    </source>
</evidence>
<sequence length="318" mass="34137">MGELAGIDLGGTNIKFGLFSGKGDLLKQWSVSTDLREEGAFLWRQIADEIKNNAEPSELEGIGLGIPGPVLPDGFVESCVNLHLRNFNPAEKMREYFPGMKIRAANDANVAALGEQWKGAGQGHRNLAMVTLGTGVGGSVIQEGKIIDGTNGLGGEFGHVQINAEETEICNCGGKGCLDQAASASGIVRYAGKFLRESSQASVLRGKEIFTAKDVLEAARNQDRIAEKTVEYCMNFLAKVLAMVSYVVDPEVFIIGGGVSNAGDYLIEMIQKLYEPYITLSQKKAKILRASLGNNAGIYGAARLVLREEDEPPVPEQV</sequence>
<evidence type="ECO:0000256" key="2">
    <source>
        <dbReference type="ARBA" id="ARBA00014701"/>
    </source>
</evidence>
<dbReference type="InterPro" id="IPR004654">
    <property type="entry name" value="ROK_glcA"/>
</dbReference>
<dbReference type="InterPro" id="IPR000600">
    <property type="entry name" value="ROK"/>
</dbReference>
<keyword evidence="4" id="KW-0547">Nucleotide-binding</keyword>
<dbReference type="Proteomes" id="UP000886757">
    <property type="component" value="Unassembled WGS sequence"/>
</dbReference>
<dbReference type="GO" id="GO:0004340">
    <property type="term" value="F:glucokinase activity"/>
    <property type="evidence" value="ECO:0007669"/>
    <property type="project" value="InterPro"/>
</dbReference>
<name>A0A9D1AC32_9FIRM</name>
<proteinExistence type="inferred from homology"/>
<evidence type="ECO:0000313" key="9">
    <source>
        <dbReference type="Proteomes" id="UP000886757"/>
    </source>
</evidence>
<comment type="caution">
    <text evidence="8">The sequence shown here is derived from an EMBL/GenBank/DDBJ whole genome shotgun (WGS) entry which is preliminary data.</text>
</comment>
<dbReference type="PANTHER" id="PTHR18964:SF149">
    <property type="entry name" value="BIFUNCTIONAL UDP-N-ACETYLGLUCOSAMINE 2-EPIMERASE_N-ACETYLMANNOSAMINE KINASE"/>
    <property type="match status" value="1"/>
</dbReference>
<evidence type="ECO:0000256" key="1">
    <source>
        <dbReference type="ARBA" id="ARBA00006479"/>
    </source>
</evidence>
<dbReference type="Pfam" id="PF00480">
    <property type="entry name" value="ROK"/>
    <property type="match status" value="1"/>
</dbReference>
<dbReference type="GO" id="GO:0005524">
    <property type="term" value="F:ATP binding"/>
    <property type="evidence" value="ECO:0007669"/>
    <property type="project" value="UniProtKB-KW"/>
</dbReference>
<dbReference type="InterPro" id="IPR043129">
    <property type="entry name" value="ATPase_NBD"/>
</dbReference>
<dbReference type="GO" id="GO:0005737">
    <property type="term" value="C:cytoplasm"/>
    <property type="evidence" value="ECO:0007669"/>
    <property type="project" value="InterPro"/>
</dbReference>
<dbReference type="PANTHER" id="PTHR18964">
    <property type="entry name" value="ROK (REPRESSOR, ORF, KINASE) FAMILY"/>
    <property type="match status" value="1"/>
</dbReference>
<organism evidence="8 9">
    <name type="scientific">Candidatus Choladousia intestinavium</name>
    <dbReference type="NCBI Taxonomy" id="2840727"/>
    <lineage>
        <taxon>Bacteria</taxon>
        <taxon>Bacillati</taxon>
        <taxon>Bacillota</taxon>
        <taxon>Clostridia</taxon>
        <taxon>Lachnospirales</taxon>
        <taxon>Lachnospiraceae</taxon>
        <taxon>Lachnospiraceae incertae sedis</taxon>
        <taxon>Candidatus Choladousia</taxon>
    </lineage>
</organism>
<reference evidence="8" key="1">
    <citation type="submission" date="2020-10" db="EMBL/GenBank/DDBJ databases">
        <authorList>
            <person name="Gilroy R."/>
        </authorList>
    </citation>
    <scope>NUCLEOTIDE SEQUENCE</scope>
    <source>
        <strain evidence="8">ChiSjej4B22-8148</strain>
    </source>
</reference>